<organism evidence="2 3">
    <name type="scientific">Mycolicibacterium lutetiense</name>
    <dbReference type="NCBI Taxonomy" id="1641992"/>
    <lineage>
        <taxon>Bacteria</taxon>
        <taxon>Bacillati</taxon>
        <taxon>Actinomycetota</taxon>
        <taxon>Actinomycetes</taxon>
        <taxon>Mycobacteriales</taxon>
        <taxon>Mycobacteriaceae</taxon>
        <taxon>Mycolicibacterium</taxon>
    </lineage>
</organism>
<dbReference type="Proteomes" id="UP000694460">
    <property type="component" value="Unassembled WGS sequence"/>
</dbReference>
<reference evidence="2 3" key="1">
    <citation type="submission" date="2021-03" db="EMBL/GenBank/DDBJ databases">
        <title>Sequencing the genomes of 1000 actinobacteria strains.</title>
        <authorList>
            <person name="Klenk H.-P."/>
        </authorList>
    </citation>
    <scope>NUCLEOTIDE SEQUENCE [LARGE SCALE GENOMIC DNA]</scope>
    <source>
        <strain evidence="2 3">DSM 46713</strain>
    </source>
</reference>
<keyword evidence="3" id="KW-1185">Reference proteome</keyword>
<accession>A0ABS5A3A5</accession>
<evidence type="ECO:0000313" key="2">
    <source>
        <dbReference type="EMBL" id="MBP2456239.1"/>
    </source>
</evidence>
<dbReference type="EMBL" id="JAGIOP010000003">
    <property type="protein sequence ID" value="MBP2456239.1"/>
    <property type="molecule type" value="Genomic_DNA"/>
</dbReference>
<evidence type="ECO:0000256" key="1">
    <source>
        <dbReference type="SAM" id="MobiDB-lite"/>
    </source>
</evidence>
<feature type="region of interest" description="Disordered" evidence="1">
    <location>
        <begin position="1"/>
        <end position="23"/>
    </location>
</feature>
<name>A0ABS5A3A5_9MYCO</name>
<gene>
    <name evidence="2" type="ORF">JOF57_006215</name>
</gene>
<protein>
    <submittedName>
        <fullName evidence="2">Uncharacterized protein</fullName>
    </submittedName>
</protein>
<proteinExistence type="predicted"/>
<sequence length="158" mass="17657">MLSLARPTRRRSRTGKDAAPTDSRGYDGILDEIYHRFGIALESVAAGGRYMHFQSRLETGDWLWISDYAANITPLAQRLALEAHDVHVGWHVAIYPTDTRTASADPFVWLASVTHETATAGQLPDLVATALRSLPRHEQHHTDADGRHRISVGIDHWN</sequence>
<comment type="caution">
    <text evidence="2">The sequence shown here is derived from an EMBL/GenBank/DDBJ whole genome shotgun (WGS) entry which is preliminary data.</text>
</comment>
<evidence type="ECO:0000313" key="3">
    <source>
        <dbReference type="Proteomes" id="UP000694460"/>
    </source>
</evidence>
<dbReference type="RefSeq" id="WP_209923877.1">
    <property type="nucleotide sequence ID" value="NZ_JAGIOP010000003.1"/>
</dbReference>